<feature type="transmembrane region" description="Helical" evidence="1">
    <location>
        <begin position="152"/>
        <end position="173"/>
    </location>
</feature>
<evidence type="ECO:0000256" key="1">
    <source>
        <dbReference type="SAM" id="Phobius"/>
    </source>
</evidence>
<dbReference type="Proteomes" id="UP000231530">
    <property type="component" value="Unassembled WGS sequence"/>
</dbReference>
<dbReference type="Pfam" id="PF04087">
    <property type="entry name" value="DUF389"/>
    <property type="match status" value="1"/>
</dbReference>
<dbReference type="PANTHER" id="PTHR20992">
    <property type="entry name" value="AT15442P-RELATED"/>
    <property type="match status" value="1"/>
</dbReference>
<keyword evidence="1" id="KW-1133">Transmembrane helix</keyword>
<reference evidence="3" key="1">
    <citation type="submission" date="2017-09" db="EMBL/GenBank/DDBJ databases">
        <title>Depth-based differentiation of microbial function through sediment-hosted aquifers and enrichment of novel symbionts in the deep terrestrial subsurface.</title>
        <authorList>
            <person name="Probst A.J."/>
            <person name="Ladd B."/>
            <person name="Jarett J.K."/>
            <person name="Geller-Mcgrath D.E."/>
            <person name="Sieber C.M.K."/>
            <person name="Emerson J.B."/>
            <person name="Anantharaman K."/>
            <person name="Thomas B.C."/>
            <person name="Malmstrom R."/>
            <person name="Stieglmeier M."/>
            <person name="Klingl A."/>
            <person name="Woyke T."/>
            <person name="Ryan C.M."/>
            <person name="Banfield J.F."/>
        </authorList>
    </citation>
    <scope>NUCLEOTIDE SEQUENCE [LARGE SCALE GENOMIC DNA]</scope>
</reference>
<proteinExistence type="predicted"/>
<comment type="caution">
    <text evidence="2">The sequence shown here is derived from an EMBL/GenBank/DDBJ whole genome shotgun (WGS) entry which is preliminary data.</text>
</comment>
<gene>
    <name evidence="2" type="ORF">COU32_00795</name>
</gene>
<evidence type="ECO:0000313" key="3">
    <source>
        <dbReference type="Proteomes" id="UP000231530"/>
    </source>
</evidence>
<dbReference type="PANTHER" id="PTHR20992:SF9">
    <property type="entry name" value="AT15442P-RELATED"/>
    <property type="match status" value="1"/>
</dbReference>
<name>A0A2H0TWY5_9BACT</name>
<feature type="transmembrane region" description="Helical" evidence="1">
    <location>
        <begin position="128"/>
        <end position="145"/>
    </location>
</feature>
<organism evidence="2 3">
    <name type="scientific">Candidatus Magasanikbacteria bacterium CG10_big_fil_rev_8_21_14_0_10_42_10</name>
    <dbReference type="NCBI Taxonomy" id="1974649"/>
    <lineage>
        <taxon>Bacteria</taxon>
        <taxon>Candidatus Magasanikiibacteriota</taxon>
    </lineage>
</organism>
<accession>A0A2H0TWY5</accession>
<feature type="transmembrane region" description="Helical" evidence="1">
    <location>
        <begin position="87"/>
        <end position="108"/>
    </location>
</feature>
<feature type="transmembrane region" description="Helical" evidence="1">
    <location>
        <begin position="52"/>
        <end position="75"/>
    </location>
</feature>
<protein>
    <submittedName>
        <fullName evidence="2">TIGR00341 family protein</fullName>
    </submittedName>
</protein>
<sequence>MPWFFSPIARIRHATQKRLAEVTPHSKDFYILISFSSAMAALGLIMDNTAVIIGAMVVAPLVTPLFVFSLSVLILQGRDLWRSFLSILFGTIVALLVAASIGSIAHAFAQESTFLTGEILSRSKPDMLYFLVACISGLAGAFAYARPKIKEFVTGIAIAAAIIPPIAVAGIALSVDNIFLFRQSMLLYMFNIIGICLGSILMFVLLGFGKEIEKTNATPNV</sequence>
<dbReference type="NCBIfam" id="TIGR00341">
    <property type="entry name" value="TIGR00341 family protein"/>
    <property type="match status" value="1"/>
</dbReference>
<keyword evidence="1" id="KW-0812">Transmembrane</keyword>
<dbReference type="AlphaFoldDB" id="A0A2H0TWY5"/>
<keyword evidence="1" id="KW-0472">Membrane</keyword>
<feature type="transmembrane region" description="Helical" evidence="1">
    <location>
        <begin position="185"/>
        <end position="208"/>
    </location>
</feature>
<feature type="transmembrane region" description="Helical" evidence="1">
    <location>
        <begin position="29"/>
        <end position="46"/>
    </location>
</feature>
<dbReference type="EMBL" id="PFBY01000011">
    <property type="protein sequence ID" value="PIR76680.1"/>
    <property type="molecule type" value="Genomic_DNA"/>
</dbReference>
<evidence type="ECO:0000313" key="2">
    <source>
        <dbReference type="EMBL" id="PIR76680.1"/>
    </source>
</evidence>
<dbReference type="InterPro" id="IPR005240">
    <property type="entry name" value="DUF389"/>
</dbReference>